<evidence type="ECO:0000313" key="2">
    <source>
        <dbReference type="Proteomes" id="UP001221757"/>
    </source>
</evidence>
<keyword evidence="2" id="KW-1185">Reference proteome</keyword>
<reference evidence="1" key="1">
    <citation type="submission" date="2023-03" db="EMBL/GenBank/DDBJ databases">
        <title>Massive genome expansion in bonnet fungi (Mycena s.s.) driven by repeated elements and novel gene families across ecological guilds.</title>
        <authorList>
            <consortium name="Lawrence Berkeley National Laboratory"/>
            <person name="Harder C.B."/>
            <person name="Miyauchi S."/>
            <person name="Viragh M."/>
            <person name="Kuo A."/>
            <person name="Thoen E."/>
            <person name="Andreopoulos B."/>
            <person name="Lu D."/>
            <person name="Skrede I."/>
            <person name="Drula E."/>
            <person name="Henrissat B."/>
            <person name="Morin E."/>
            <person name="Kohler A."/>
            <person name="Barry K."/>
            <person name="LaButti K."/>
            <person name="Morin E."/>
            <person name="Salamov A."/>
            <person name="Lipzen A."/>
            <person name="Mereny Z."/>
            <person name="Hegedus B."/>
            <person name="Baldrian P."/>
            <person name="Stursova M."/>
            <person name="Weitz H."/>
            <person name="Taylor A."/>
            <person name="Grigoriev I.V."/>
            <person name="Nagy L.G."/>
            <person name="Martin F."/>
            <person name="Kauserud H."/>
        </authorList>
    </citation>
    <scope>NUCLEOTIDE SEQUENCE</scope>
    <source>
        <strain evidence="1">CBHHK067</strain>
    </source>
</reference>
<dbReference type="EMBL" id="JARKIE010000055">
    <property type="protein sequence ID" value="KAJ7691939.1"/>
    <property type="molecule type" value="Genomic_DNA"/>
</dbReference>
<organism evidence="1 2">
    <name type="scientific">Mycena rosella</name>
    <name type="common">Pink bonnet</name>
    <name type="synonym">Agaricus rosellus</name>
    <dbReference type="NCBI Taxonomy" id="1033263"/>
    <lineage>
        <taxon>Eukaryota</taxon>
        <taxon>Fungi</taxon>
        <taxon>Dikarya</taxon>
        <taxon>Basidiomycota</taxon>
        <taxon>Agaricomycotina</taxon>
        <taxon>Agaricomycetes</taxon>
        <taxon>Agaricomycetidae</taxon>
        <taxon>Agaricales</taxon>
        <taxon>Marasmiineae</taxon>
        <taxon>Mycenaceae</taxon>
        <taxon>Mycena</taxon>
    </lineage>
</organism>
<sequence>MHLSALNPHATYDRHRSELSRGLPFDASFAHGAHLIVLALQISTGQLLHIYPKEP</sequence>
<dbReference type="AlphaFoldDB" id="A0AAD7DHU2"/>
<dbReference type="Proteomes" id="UP001221757">
    <property type="component" value="Unassembled WGS sequence"/>
</dbReference>
<evidence type="ECO:0000313" key="1">
    <source>
        <dbReference type="EMBL" id="KAJ7691939.1"/>
    </source>
</evidence>
<name>A0AAD7DHU2_MYCRO</name>
<gene>
    <name evidence="1" type="ORF">B0H17DRAFT_551104</name>
</gene>
<accession>A0AAD7DHU2</accession>
<protein>
    <submittedName>
        <fullName evidence="1">Uncharacterized protein</fullName>
    </submittedName>
</protein>
<comment type="caution">
    <text evidence="1">The sequence shown here is derived from an EMBL/GenBank/DDBJ whole genome shotgun (WGS) entry which is preliminary data.</text>
</comment>
<proteinExistence type="predicted"/>